<dbReference type="Pfam" id="PF13302">
    <property type="entry name" value="Acetyltransf_3"/>
    <property type="match status" value="1"/>
</dbReference>
<protein>
    <submittedName>
        <fullName evidence="5">GNAT family N-acetyltransferase</fullName>
        <ecNumber evidence="5">2.3.-.-</ecNumber>
    </submittedName>
</protein>
<dbReference type="Gene3D" id="3.40.630.30">
    <property type="match status" value="1"/>
</dbReference>
<accession>A0ABV9U0B6</accession>
<dbReference type="InterPro" id="IPR051531">
    <property type="entry name" value="N-acetyltransferase"/>
</dbReference>
<gene>
    <name evidence="5" type="ORF">ACFPCY_17525</name>
</gene>
<dbReference type="PROSITE" id="PS51186">
    <property type="entry name" value="GNAT"/>
    <property type="match status" value="1"/>
</dbReference>
<dbReference type="InterPro" id="IPR016181">
    <property type="entry name" value="Acyl_CoA_acyltransferase"/>
</dbReference>
<comment type="caution">
    <text evidence="5">The sequence shown here is derived from an EMBL/GenBank/DDBJ whole genome shotgun (WGS) entry which is preliminary data.</text>
</comment>
<dbReference type="Proteomes" id="UP001595872">
    <property type="component" value="Unassembled WGS sequence"/>
</dbReference>
<reference evidence="6" key="1">
    <citation type="journal article" date="2019" name="Int. J. Syst. Evol. Microbiol.">
        <title>The Global Catalogue of Microorganisms (GCM) 10K type strain sequencing project: providing services to taxonomists for standard genome sequencing and annotation.</title>
        <authorList>
            <consortium name="The Broad Institute Genomics Platform"/>
            <consortium name="The Broad Institute Genome Sequencing Center for Infectious Disease"/>
            <person name="Wu L."/>
            <person name="Ma J."/>
        </authorList>
    </citation>
    <scope>NUCLEOTIDE SEQUENCE [LARGE SCALE GENOMIC DNA]</scope>
    <source>
        <strain evidence="6">KLKA75</strain>
    </source>
</reference>
<keyword evidence="6" id="KW-1185">Reference proteome</keyword>
<evidence type="ECO:0000313" key="5">
    <source>
        <dbReference type="EMBL" id="MFC4909126.1"/>
    </source>
</evidence>
<evidence type="ECO:0000313" key="6">
    <source>
        <dbReference type="Proteomes" id="UP001595872"/>
    </source>
</evidence>
<evidence type="ECO:0000259" key="4">
    <source>
        <dbReference type="PROSITE" id="PS51186"/>
    </source>
</evidence>
<feature type="domain" description="N-acetyltransferase" evidence="4">
    <location>
        <begin position="2"/>
        <end position="170"/>
    </location>
</feature>
<dbReference type="SUPFAM" id="SSF55729">
    <property type="entry name" value="Acyl-CoA N-acyltransferases (Nat)"/>
    <property type="match status" value="1"/>
</dbReference>
<organism evidence="5 6">
    <name type="scientific">Actinomadura gamaensis</name>
    <dbReference type="NCBI Taxonomy" id="1763541"/>
    <lineage>
        <taxon>Bacteria</taxon>
        <taxon>Bacillati</taxon>
        <taxon>Actinomycetota</taxon>
        <taxon>Actinomycetes</taxon>
        <taxon>Streptosporangiales</taxon>
        <taxon>Thermomonosporaceae</taxon>
        <taxon>Actinomadura</taxon>
    </lineage>
</organism>
<dbReference type="RefSeq" id="WP_378256356.1">
    <property type="nucleotide sequence ID" value="NZ_JBHSIT010000004.1"/>
</dbReference>
<dbReference type="EC" id="2.3.-.-" evidence="5"/>
<evidence type="ECO:0000256" key="2">
    <source>
        <dbReference type="ARBA" id="ARBA00023315"/>
    </source>
</evidence>
<proteinExistence type="inferred from homology"/>
<sequence>MSTTRLVTLDDAAELAALYAANREFLAPWEPARDEDFFTEARQRALLAVMLDDHARGKAMPRVILDGGEIAGRVNLVDIVRGAFQSGNLGYWVSGTANGRGLATRAVADIVRIAFEDLDLHRVQAATLVHNARSQKVLERNGFVRCGLAPDYCKIAGRWQDHVLYQVVRAEG</sequence>
<dbReference type="GO" id="GO:0016746">
    <property type="term" value="F:acyltransferase activity"/>
    <property type="evidence" value="ECO:0007669"/>
    <property type="project" value="UniProtKB-KW"/>
</dbReference>
<evidence type="ECO:0000256" key="3">
    <source>
        <dbReference type="ARBA" id="ARBA00038502"/>
    </source>
</evidence>
<keyword evidence="2 5" id="KW-0012">Acyltransferase</keyword>
<dbReference type="PANTHER" id="PTHR43792:SF8">
    <property type="entry name" value="[RIBOSOMAL PROTEIN US5]-ALANINE N-ACETYLTRANSFERASE"/>
    <property type="match status" value="1"/>
</dbReference>
<dbReference type="EMBL" id="JBHSIT010000004">
    <property type="protein sequence ID" value="MFC4909126.1"/>
    <property type="molecule type" value="Genomic_DNA"/>
</dbReference>
<keyword evidence="1 5" id="KW-0808">Transferase</keyword>
<comment type="similarity">
    <text evidence="3">Belongs to the acetyltransferase family. RimJ subfamily.</text>
</comment>
<dbReference type="InterPro" id="IPR000182">
    <property type="entry name" value="GNAT_dom"/>
</dbReference>
<name>A0ABV9U0B6_9ACTN</name>
<evidence type="ECO:0000256" key="1">
    <source>
        <dbReference type="ARBA" id="ARBA00022679"/>
    </source>
</evidence>
<dbReference type="PANTHER" id="PTHR43792">
    <property type="entry name" value="GNAT FAMILY, PUTATIVE (AFU_ORTHOLOGUE AFUA_3G00765)-RELATED-RELATED"/>
    <property type="match status" value="1"/>
</dbReference>